<feature type="compositionally biased region" description="Polar residues" evidence="7">
    <location>
        <begin position="163"/>
        <end position="174"/>
    </location>
</feature>
<evidence type="ECO:0000313" key="10">
    <source>
        <dbReference type="Proteomes" id="UP000470875"/>
    </source>
</evidence>
<evidence type="ECO:0000256" key="6">
    <source>
        <dbReference type="HAMAP-Rule" id="MF_00972"/>
    </source>
</evidence>
<dbReference type="AlphaFoldDB" id="A0A6N7VR39"/>
<evidence type="ECO:0000256" key="4">
    <source>
        <dbReference type="ARBA" id="ARBA00022833"/>
    </source>
</evidence>
<dbReference type="SUPFAM" id="SSF53927">
    <property type="entry name" value="Cytidine deaminase-like"/>
    <property type="match status" value="1"/>
</dbReference>
<reference evidence="9 10" key="1">
    <citation type="submission" date="2019-08" db="EMBL/GenBank/DDBJ databases">
        <title>In-depth cultivation of the pig gut microbiome towards novel bacterial diversity and tailored functional studies.</title>
        <authorList>
            <person name="Wylensek D."/>
            <person name="Hitch T.C.A."/>
            <person name="Clavel T."/>
        </authorList>
    </citation>
    <scope>NUCLEOTIDE SEQUENCE [LARGE SCALE GENOMIC DNA]</scope>
    <source>
        <strain evidence="9 10">WB03_NA08</strain>
    </source>
</reference>
<keyword evidence="1 6" id="KW-0819">tRNA processing</keyword>
<feature type="binding site" evidence="6">
    <location>
        <position position="77"/>
    </location>
    <ligand>
        <name>Zn(2+)</name>
        <dbReference type="ChEBI" id="CHEBI:29105"/>
        <note>catalytic</note>
    </ligand>
</feature>
<dbReference type="GO" id="GO:0052717">
    <property type="term" value="F:tRNA-specific adenosine-34 deaminase activity"/>
    <property type="evidence" value="ECO:0007669"/>
    <property type="project" value="UniProtKB-UniRule"/>
</dbReference>
<evidence type="ECO:0000256" key="3">
    <source>
        <dbReference type="ARBA" id="ARBA00022801"/>
    </source>
</evidence>
<keyword evidence="2 6" id="KW-0479">Metal-binding</keyword>
<keyword evidence="4 6" id="KW-0862">Zinc</keyword>
<evidence type="ECO:0000256" key="5">
    <source>
        <dbReference type="ARBA" id="ARBA00048045"/>
    </source>
</evidence>
<name>A0A6N7VR39_9ACTO</name>
<dbReference type="GO" id="GO:0008270">
    <property type="term" value="F:zinc ion binding"/>
    <property type="evidence" value="ECO:0007669"/>
    <property type="project" value="UniProtKB-UniRule"/>
</dbReference>
<dbReference type="Pfam" id="PF00383">
    <property type="entry name" value="dCMP_cyt_deam_1"/>
    <property type="match status" value="1"/>
</dbReference>
<dbReference type="HAMAP" id="MF_00972">
    <property type="entry name" value="tRNA_aden_deaminase"/>
    <property type="match status" value="1"/>
</dbReference>
<keyword evidence="3 6" id="KW-0378">Hydrolase</keyword>
<dbReference type="PANTHER" id="PTHR11079:SF202">
    <property type="entry name" value="TRNA-SPECIFIC ADENOSINE DEAMINASE"/>
    <property type="match status" value="1"/>
</dbReference>
<dbReference type="NCBIfam" id="NF008113">
    <property type="entry name" value="PRK10860.1"/>
    <property type="match status" value="1"/>
</dbReference>
<comment type="catalytic activity">
    <reaction evidence="5 6">
        <text>adenosine(34) in tRNA + H2O + H(+) = inosine(34) in tRNA + NH4(+)</text>
        <dbReference type="Rhea" id="RHEA:43168"/>
        <dbReference type="Rhea" id="RHEA-COMP:10373"/>
        <dbReference type="Rhea" id="RHEA-COMP:10374"/>
        <dbReference type="ChEBI" id="CHEBI:15377"/>
        <dbReference type="ChEBI" id="CHEBI:15378"/>
        <dbReference type="ChEBI" id="CHEBI:28938"/>
        <dbReference type="ChEBI" id="CHEBI:74411"/>
        <dbReference type="ChEBI" id="CHEBI:82852"/>
        <dbReference type="EC" id="3.5.4.33"/>
    </reaction>
</comment>
<dbReference type="GO" id="GO:0002100">
    <property type="term" value="P:tRNA wobble adenosine to inosine editing"/>
    <property type="evidence" value="ECO:0007669"/>
    <property type="project" value="UniProtKB-UniRule"/>
</dbReference>
<dbReference type="Gene3D" id="3.40.140.10">
    <property type="entry name" value="Cytidine Deaminase, domain 2"/>
    <property type="match status" value="1"/>
</dbReference>
<dbReference type="InterPro" id="IPR016193">
    <property type="entry name" value="Cytidine_deaminase-like"/>
</dbReference>
<evidence type="ECO:0000256" key="7">
    <source>
        <dbReference type="SAM" id="MobiDB-lite"/>
    </source>
</evidence>
<organism evidence="9 10">
    <name type="scientific">Scrofimicrobium canadense</name>
    <dbReference type="NCBI Taxonomy" id="2652290"/>
    <lineage>
        <taxon>Bacteria</taxon>
        <taxon>Bacillati</taxon>
        <taxon>Actinomycetota</taxon>
        <taxon>Actinomycetes</taxon>
        <taxon>Actinomycetales</taxon>
        <taxon>Actinomycetaceae</taxon>
        <taxon>Scrofimicrobium</taxon>
    </lineage>
</organism>
<comment type="cofactor">
    <cofactor evidence="6">
        <name>Zn(2+)</name>
        <dbReference type="ChEBI" id="CHEBI:29105"/>
    </cofactor>
    <text evidence="6">Binds 1 zinc ion per subunit.</text>
</comment>
<feature type="binding site" evidence="6">
    <location>
        <position position="47"/>
    </location>
    <ligand>
        <name>Zn(2+)</name>
        <dbReference type="ChEBI" id="CHEBI:29105"/>
        <note>catalytic</note>
    </ligand>
</feature>
<accession>A0A6N7VR39</accession>
<feature type="region of interest" description="Disordered" evidence="7">
    <location>
        <begin position="158"/>
        <end position="228"/>
    </location>
</feature>
<proteinExistence type="inferred from homology"/>
<dbReference type="InterPro" id="IPR002125">
    <property type="entry name" value="CMP_dCMP_dom"/>
</dbReference>
<dbReference type="PROSITE" id="PS51747">
    <property type="entry name" value="CYT_DCMP_DEAMINASES_2"/>
    <property type="match status" value="1"/>
</dbReference>
<feature type="active site" description="Proton donor" evidence="6">
    <location>
        <position position="49"/>
    </location>
</feature>
<evidence type="ECO:0000256" key="1">
    <source>
        <dbReference type="ARBA" id="ARBA00022694"/>
    </source>
</evidence>
<dbReference type="InterPro" id="IPR028883">
    <property type="entry name" value="tRNA_aden_deaminase"/>
</dbReference>
<evidence type="ECO:0000259" key="8">
    <source>
        <dbReference type="PROSITE" id="PS51747"/>
    </source>
</evidence>
<evidence type="ECO:0000256" key="2">
    <source>
        <dbReference type="ARBA" id="ARBA00022723"/>
    </source>
</evidence>
<dbReference type="EMBL" id="VULO01000005">
    <property type="protein sequence ID" value="MSS84217.1"/>
    <property type="molecule type" value="Genomic_DNA"/>
</dbReference>
<feature type="binding site" evidence="6">
    <location>
        <position position="80"/>
    </location>
    <ligand>
        <name>Zn(2+)</name>
        <dbReference type="ChEBI" id="CHEBI:29105"/>
        <note>catalytic</note>
    </ligand>
</feature>
<comment type="subunit">
    <text evidence="6">Homodimer.</text>
</comment>
<gene>
    <name evidence="6" type="primary">tadA</name>
    <name evidence="9" type="ORF">FYJ24_05440</name>
</gene>
<keyword evidence="10" id="KW-1185">Reference proteome</keyword>
<comment type="function">
    <text evidence="6">Catalyzes the deamination of adenosine to inosine at the wobble position 34 of tRNA(Arg2).</text>
</comment>
<comment type="similarity">
    <text evidence="6">Belongs to the cytidine and deoxycytidylate deaminase family.</text>
</comment>
<protein>
    <recommendedName>
        <fullName evidence="6">tRNA-specific adenosine deaminase</fullName>
        <ecNumber evidence="6">3.5.4.33</ecNumber>
    </recommendedName>
</protein>
<dbReference type="CDD" id="cd01285">
    <property type="entry name" value="nucleoside_deaminase"/>
    <property type="match status" value="1"/>
</dbReference>
<dbReference type="EC" id="3.5.4.33" evidence="6"/>
<dbReference type="PANTHER" id="PTHR11079">
    <property type="entry name" value="CYTOSINE DEAMINASE FAMILY MEMBER"/>
    <property type="match status" value="1"/>
</dbReference>
<sequence>MSHALLLAHRCTKTRDVPVGAVVLNAKGQIVGKGWNRRVAADDPTAHAELEALREAGRNLGTWNLTGCTLVVTLEPCTMCAGAAVNARVSRIIFGAWDAKAGACGSIRDVVRDARLNHQIEVHGGLMENEASVQLKAFFAERRRVHEYPESDFWAKRKPRTVSPASPTESISRQPTHDEKKPAASVPTPTLEKSDTKPTPVPAPPTRKRADRHTGRIVVPPLDDSALR</sequence>
<evidence type="ECO:0000313" key="9">
    <source>
        <dbReference type="EMBL" id="MSS84217.1"/>
    </source>
</evidence>
<comment type="caution">
    <text evidence="9">The sequence shown here is derived from an EMBL/GenBank/DDBJ whole genome shotgun (WGS) entry which is preliminary data.</text>
</comment>
<feature type="domain" description="CMP/dCMP-type deaminase" evidence="8">
    <location>
        <begin position="1"/>
        <end position="106"/>
    </location>
</feature>
<dbReference type="Proteomes" id="UP000470875">
    <property type="component" value="Unassembled WGS sequence"/>
</dbReference>